<accession>A0A376D4U1</accession>
<keyword evidence="1" id="KW-0732">Signal</keyword>
<organism evidence="2 3">
    <name type="scientific">Corynebacterium minutissimum</name>
    <dbReference type="NCBI Taxonomy" id="38301"/>
    <lineage>
        <taxon>Bacteria</taxon>
        <taxon>Bacillati</taxon>
        <taxon>Actinomycetota</taxon>
        <taxon>Actinomycetes</taxon>
        <taxon>Mycobacteriales</taxon>
        <taxon>Corynebacteriaceae</taxon>
        <taxon>Corynebacterium</taxon>
    </lineage>
</organism>
<evidence type="ECO:0000256" key="1">
    <source>
        <dbReference type="SAM" id="SignalP"/>
    </source>
</evidence>
<evidence type="ECO:0000313" key="2">
    <source>
        <dbReference type="EMBL" id="STC81415.1"/>
    </source>
</evidence>
<gene>
    <name evidence="2" type="ORF">NCTC10289_02423</name>
</gene>
<evidence type="ECO:0000313" key="3">
    <source>
        <dbReference type="Proteomes" id="UP000254287"/>
    </source>
</evidence>
<dbReference type="RefSeq" id="WP_147279350.1">
    <property type="nucleotide sequence ID" value="NZ_CP069533.1"/>
</dbReference>
<feature type="signal peptide" evidence="1">
    <location>
        <begin position="1"/>
        <end position="35"/>
    </location>
</feature>
<dbReference type="EMBL" id="UFXP01000001">
    <property type="protein sequence ID" value="STC81415.1"/>
    <property type="molecule type" value="Genomic_DNA"/>
</dbReference>
<protein>
    <submittedName>
        <fullName evidence="2">Putative secreted protein</fullName>
    </submittedName>
</protein>
<sequence length="204" mass="20993">MRKHRPNTPRRAPRPSRSRSTVIAAVVALAVSANGGVEVVSAQVAPDQPYFSTVTAKEVTLRGNVGATISTTPTGDGEVRVLELTGDRLDVQDLAITLPGNAGDGLLTTGGAQTTVEGSVRIVATSLTATPTIEGARTVPVTVDLTGDINHVLDQLGIPQPHPVPDAALPDALMDHLSLTNVTLELANLTGDSFSAPVIAVSVD</sequence>
<feature type="chain" id="PRO_5038421696" evidence="1">
    <location>
        <begin position="36"/>
        <end position="204"/>
    </location>
</feature>
<reference evidence="2 3" key="1">
    <citation type="submission" date="2018-06" db="EMBL/GenBank/DDBJ databases">
        <authorList>
            <consortium name="Pathogen Informatics"/>
            <person name="Doyle S."/>
        </authorList>
    </citation>
    <scope>NUCLEOTIDE SEQUENCE [LARGE SCALE GENOMIC DNA]</scope>
    <source>
        <strain evidence="2 3">NCTC10289</strain>
    </source>
</reference>
<name>A0A376D4U1_9CORY</name>
<dbReference type="Proteomes" id="UP000254287">
    <property type="component" value="Unassembled WGS sequence"/>
</dbReference>
<dbReference type="AlphaFoldDB" id="A0A376D4U1"/>
<proteinExistence type="predicted"/>